<name>A0A7L9IY45_9MICO</name>
<gene>
    <name evidence="2" type="ORF">IGS73_14110</name>
</gene>
<dbReference type="Proteomes" id="UP000593998">
    <property type="component" value="Chromosome"/>
</dbReference>
<evidence type="ECO:0000313" key="3">
    <source>
        <dbReference type="Proteomes" id="UP000593998"/>
    </source>
</evidence>
<proteinExistence type="predicted"/>
<evidence type="ECO:0000313" key="2">
    <source>
        <dbReference type="EMBL" id="QOK22218.1"/>
    </source>
</evidence>
<evidence type="ECO:0000256" key="1">
    <source>
        <dbReference type="SAM" id="SignalP"/>
    </source>
</evidence>
<reference evidence="2 3" key="1">
    <citation type="submission" date="2020-10" db="EMBL/GenBank/DDBJ databases">
        <title>Janibacter indicus TT2 genome sequence.</title>
        <authorList>
            <person name="Lee K."/>
            <person name="Ganzorig M."/>
        </authorList>
    </citation>
    <scope>NUCLEOTIDE SEQUENCE [LARGE SCALE GENOMIC DNA]</scope>
    <source>
        <strain evidence="2 3">TT2</strain>
    </source>
</reference>
<dbReference type="EMBL" id="CP062789">
    <property type="protein sequence ID" value="QOK22218.1"/>
    <property type="molecule type" value="Genomic_DNA"/>
</dbReference>
<evidence type="ECO:0008006" key="4">
    <source>
        <dbReference type="Google" id="ProtNLM"/>
    </source>
</evidence>
<protein>
    <recommendedName>
        <fullName evidence="4">Tachylectin</fullName>
    </recommendedName>
</protein>
<accession>A0A7L9IY45</accession>
<dbReference type="AlphaFoldDB" id="A0A7L9IY45"/>
<dbReference type="RefSeq" id="WP_192910773.1">
    <property type="nucleotide sequence ID" value="NZ_CP062789.1"/>
</dbReference>
<feature type="chain" id="PRO_5032669829" description="Tachylectin" evidence="1">
    <location>
        <begin position="18"/>
        <end position="278"/>
    </location>
</feature>
<feature type="signal peptide" evidence="1">
    <location>
        <begin position="1"/>
        <end position="17"/>
    </location>
</feature>
<keyword evidence="1" id="KW-0732">Signal</keyword>
<sequence>MSAAALAVGLAATPSSATTASPSAPSRATISGIPQDCHAEALSVSSSRYRHFVGYNFGSYFASPRLKQRSLPFQPRFVALTQSWWAGDSGGERHLAVDSAGRLHVWRQNINDYTGTGSYSMKRITGSWKGTKALTASKKYIYRVSGSALVRYEIGSGGVPVRGRVVVPSGYGSVKTLTHDYSTPQADTLIATTTGGALRQIKVRRTTTGRTTSVTLRSSGFENFRSFTAGGCWDRSWSGTYLGVTKAGGVYVYYDADRTDSRVFFKSGRVGSWSQRTY</sequence>
<organism evidence="2 3">
    <name type="scientific">Janibacter indicus</name>
    <dbReference type="NCBI Taxonomy" id="857417"/>
    <lineage>
        <taxon>Bacteria</taxon>
        <taxon>Bacillati</taxon>
        <taxon>Actinomycetota</taxon>
        <taxon>Actinomycetes</taxon>
        <taxon>Micrococcales</taxon>
        <taxon>Intrasporangiaceae</taxon>
        <taxon>Janibacter</taxon>
    </lineage>
</organism>